<proteinExistence type="predicted"/>
<evidence type="ECO:0000313" key="1">
    <source>
        <dbReference type="EMBL" id="MBW6531498.1"/>
    </source>
</evidence>
<reference evidence="1 2" key="1">
    <citation type="submission" date="2021-07" db="EMBL/GenBank/DDBJ databases">
        <title>Sphingomonas sp.</title>
        <authorList>
            <person name="Feng G."/>
            <person name="Li J."/>
            <person name="Pan M."/>
        </authorList>
    </citation>
    <scope>NUCLEOTIDE SEQUENCE [LARGE SCALE GENOMIC DNA]</scope>
    <source>
        <strain evidence="1 2">RRHST34</strain>
    </source>
</reference>
<keyword evidence="2" id="KW-1185">Reference proteome</keyword>
<name>A0ABS7BPG0_9SPHN</name>
<evidence type="ECO:0008006" key="3">
    <source>
        <dbReference type="Google" id="ProtNLM"/>
    </source>
</evidence>
<gene>
    <name evidence="1" type="ORF">KZ820_12205</name>
</gene>
<comment type="caution">
    <text evidence="1">The sequence shown here is derived from an EMBL/GenBank/DDBJ whole genome shotgun (WGS) entry which is preliminary data.</text>
</comment>
<sequence>MVGSPKTLQDLRRVEGAVRVTCRACKAVKQHDLEELIIDRRFRRLSMEWETVRHGMQCHACGANDTRVDGVPFGQEDMARRARRSQALLMNLALAVLDDASRRARDEDVCVPATRLALRVLRPYLPDRELLVTFWIAAETGRGKPHGPALQAMRWIVTKLVDAGHPVWAEFR</sequence>
<dbReference type="RefSeq" id="WP_219748871.1">
    <property type="nucleotide sequence ID" value="NZ_JAHXZN010000003.1"/>
</dbReference>
<evidence type="ECO:0000313" key="2">
    <source>
        <dbReference type="Proteomes" id="UP000759103"/>
    </source>
</evidence>
<dbReference type="Proteomes" id="UP000759103">
    <property type="component" value="Unassembled WGS sequence"/>
</dbReference>
<accession>A0ABS7BPG0</accession>
<protein>
    <recommendedName>
        <fullName evidence="3">Transposase</fullName>
    </recommendedName>
</protein>
<organism evidence="1 2">
    <name type="scientific">Sphingomonas citri</name>
    <dbReference type="NCBI Taxonomy" id="2862499"/>
    <lineage>
        <taxon>Bacteria</taxon>
        <taxon>Pseudomonadati</taxon>
        <taxon>Pseudomonadota</taxon>
        <taxon>Alphaproteobacteria</taxon>
        <taxon>Sphingomonadales</taxon>
        <taxon>Sphingomonadaceae</taxon>
        <taxon>Sphingomonas</taxon>
    </lineage>
</organism>
<dbReference type="EMBL" id="JAHXZN010000003">
    <property type="protein sequence ID" value="MBW6531498.1"/>
    <property type="molecule type" value="Genomic_DNA"/>
</dbReference>